<name>A0A371D7N0_9APHY</name>
<protein>
    <submittedName>
        <fullName evidence="1">Uncharacterized protein</fullName>
    </submittedName>
</protein>
<dbReference type="Proteomes" id="UP000256964">
    <property type="component" value="Unassembled WGS sequence"/>
</dbReference>
<gene>
    <name evidence="1" type="ORF">OH76DRAFT_658566</name>
</gene>
<proteinExistence type="predicted"/>
<reference evidence="1 2" key="1">
    <citation type="journal article" date="2018" name="Biotechnol. Biofuels">
        <title>Integrative visual omics of the white-rot fungus Polyporus brumalis exposes the biotechnological potential of its oxidative enzymes for delignifying raw plant biomass.</title>
        <authorList>
            <person name="Miyauchi S."/>
            <person name="Rancon A."/>
            <person name="Drula E."/>
            <person name="Hage H."/>
            <person name="Chaduli D."/>
            <person name="Favel A."/>
            <person name="Grisel S."/>
            <person name="Henrissat B."/>
            <person name="Herpoel-Gimbert I."/>
            <person name="Ruiz-Duenas F.J."/>
            <person name="Chevret D."/>
            <person name="Hainaut M."/>
            <person name="Lin J."/>
            <person name="Wang M."/>
            <person name="Pangilinan J."/>
            <person name="Lipzen A."/>
            <person name="Lesage-Meessen L."/>
            <person name="Navarro D."/>
            <person name="Riley R."/>
            <person name="Grigoriev I.V."/>
            <person name="Zhou S."/>
            <person name="Raouche S."/>
            <person name="Rosso M.N."/>
        </authorList>
    </citation>
    <scope>NUCLEOTIDE SEQUENCE [LARGE SCALE GENOMIC DNA]</scope>
    <source>
        <strain evidence="1 2">BRFM 1820</strain>
    </source>
</reference>
<keyword evidence="2" id="KW-1185">Reference proteome</keyword>
<dbReference type="AlphaFoldDB" id="A0A371D7N0"/>
<dbReference type="EMBL" id="KZ857411">
    <property type="protein sequence ID" value="RDX48512.1"/>
    <property type="molecule type" value="Genomic_DNA"/>
</dbReference>
<evidence type="ECO:0000313" key="1">
    <source>
        <dbReference type="EMBL" id="RDX48512.1"/>
    </source>
</evidence>
<evidence type="ECO:0000313" key="2">
    <source>
        <dbReference type="Proteomes" id="UP000256964"/>
    </source>
</evidence>
<organism evidence="1 2">
    <name type="scientific">Lentinus brumalis</name>
    <dbReference type="NCBI Taxonomy" id="2498619"/>
    <lineage>
        <taxon>Eukaryota</taxon>
        <taxon>Fungi</taxon>
        <taxon>Dikarya</taxon>
        <taxon>Basidiomycota</taxon>
        <taxon>Agaricomycotina</taxon>
        <taxon>Agaricomycetes</taxon>
        <taxon>Polyporales</taxon>
        <taxon>Polyporaceae</taxon>
        <taxon>Lentinus</taxon>
    </lineage>
</organism>
<accession>A0A371D7N0</accession>
<sequence>MREGENGKRMLCRVLQSRHAAPRLSRTALRGARRRRRSAHLRELASDDWTLEANSHSALTYYSILLQQVTHIQWMCGRFRTLLRPVSAVAPIVVHRSAHQ</sequence>